<evidence type="ECO:0000313" key="1">
    <source>
        <dbReference type="EMBL" id="CAB4819945.1"/>
    </source>
</evidence>
<dbReference type="EMBL" id="CAFABD010000028">
    <property type="protein sequence ID" value="CAB4819945.1"/>
    <property type="molecule type" value="Genomic_DNA"/>
</dbReference>
<name>A0A6J6ZGL6_9ZZZZ</name>
<reference evidence="1" key="1">
    <citation type="submission" date="2020-05" db="EMBL/GenBank/DDBJ databases">
        <authorList>
            <person name="Chiriac C."/>
            <person name="Salcher M."/>
            <person name="Ghai R."/>
            <person name="Kavagutti S V."/>
        </authorList>
    </citation>
    <scope>NUCLEOTIDE SEQUENCE</scope>
</reference>
<gene>
    <name evidence="1" type="ORF">UFOPK3166_00295</name>
</gene>
<sequence>MIAVVRPAAALIPEVMPKPIASGSATIATVKPATTSLVTELLLKLKSLRTKKKLTMFT</sequence>
<accession>A0A6J6ZGL6</accession>
<dbReference type="AlphaFoldDB" id="A0A6J6ZGL6"/>
<organism evidence="1">
    <name type="scientific">freshwater metagenome</name>
    <dbReference type="NCBI Taxonomy" id="449393"/>
    <lineage>
        <taxon>unclassified sequences</taxon>
        <taxon>metagenomes</taxon>
        <taxon>ecological metagenomes</taxon>
    </lineage>
</organism>
<protein>
    <submittedName>
        <fullName evidence="1">Unannotated protein</fullName>
    </submittedName>
</protein>
<proteinExistence type="predicted"/>